<dbReference type="CDD" id="cd06225">
    <property type="entry name" value="HAMP"/>
    <property type="match status" value="1"/>
</dbReference>
<feature type="domain" description="Methyl-accepting transducer" evidence="6">
    <location>
        <begin position="474"/>
        <end position="717"/>
    </location>
</feature>
<evidence type="ECO:0000313" key="8">
    <source>
        <dbReference type="EMBL" id="KPL52513.1"/>
    </source>
</evidence>
<evidence type="ECO:0000259" key="7">
    <source>
        <dbReference type="PROSITE" id="PS50885"/>
    </source>
</evidence>
<dbReference type="InterPro" id="IPR004089">
    <property type="entry name" value="MCPsignal_dom"/>
</dbReference>
<keyword evidence="5" id="KW-0472">Membrane</keyword>
<reference evidence="8 9" key="2">
    <citation type="submission" date="2015-10" db="EMBL/GenBank/DDBJ databases">
        <title>Draft Genome Sequence of Prosthecomicrobium hirschii ATCC 27832.</title>
        <authorList>
            <person name="Daniel J."/>
            <person name="Givan S.A."/>
            <person name="Brun Y.V."/>
            <person name="Brown P.J."/>
        </authorList>
    </citation>
    <scope>NUCLEOTIDE SEQUENCE [LARGE SCALE GENOMIC DNA]</scope>
    <source>
        <strain evidence="8 9">16</strain>
    </source>
</reference>
<evidence type="ECO:0000256" key="3">
    <source>
        <dbReference type="PROSITE-ProRule" id="PRU00284"/>
    </source>
</evidence>
<dbReference type="SMART" id="SM00283">
    <property type="entry name" value="MA"/>
    <property type="match status" value="1"/>
</dbReference>
<feature type="transmembrane region" description="Helical" evidence="5">
    <location>
        <begin position="357"/>
        <end position="378"/>
    </location>
</feature>
<evidence type="ECO:0000256" key="4">
    <source>
        <dbReference type="SAM" id="MobiDB-lite"/>
    </source>
</evidence>
<feature type="region of interest" description="Disordered" evidence="4">
    <location>
        <begin position="484"/>
        <end position="505"/>
    </location>
</feature>
<comment type="caution">
    <text evidence="8">The sequence shown here is derived from an EMBL/GenBank/DDBJ whole genome shotgun (WGS) entry which is preliminary data.</text>
</comment>
<evidence type="ECO:0008006" key="10">
    <source>
        <dbReference type="Google" id="ProtNLM"/>
    </source>
</evidence>
<dbReference type="STRING" id="665126.ABB55_10005"/>
<feature type="compositionally biased region" description="Polar residues" evidence="4">
    <location>
        <begin position="488"/>
        <end position="498"/>
    </location>
</feature>
<dbReference type="PROSITE" id="PS50885">
    <property type="entry name" value="HAMP"/>
    <property type="match status" value="1"/>
</dbReference>
<keyword evidence="1 3" id="KW-0807">Transducer</keyword>
<dbReference type="CDD" id="cd18774">
    <property type="entry name" value="PDC2_HK_sensor"/>
    <property type="match status" value="1"/>
</dbReference>
<gene>
    <name evidence="8" type="ORF">ABB55_10005</name>
</gene>
<keyword evidence="9" id="KW-1185">Reference proteome</keyword>
<dbReference type="PANTHER" id="PTHR32089">
    <property type="entry name" value="METHYL-ACCEPTING CHEMOTAXIS PROTEIN MCPB"/>
    <property type="match status" value="1"/>
</dbReference>
<dbReference type="Pfam" id="PF00015">
    <property type="entry name" value="MCPsignal"/>
    <property type="match status" value="1"/>
</dbReference>
<sequence length="730" mass="76003">MKLYSIKARIIILSTVCLLAMTGVLVGANVYSSTTSNRAVSGRIDSLLDASAKEGLRTLASTQAGNIRQEVDAAFQAARGMAKSIEVFAAAGADANPSLSRRTQLNAILLSVLKDNPLFNGTYSAIEPNAIDGQDAAHVGRADVGSDKTGRALPYWTRDSEGNIAVQPLVEYDSAAQHPNGLVKGGWYIGPHDTGKESVLAPLPYIVQGKSVYLATMSVPIVIGGRFAGVAGADFNLAFVQKLAESVNGHTYDGKGSVTIVTEDGLVVASSSARQSIGGAVSTLGQDWAEDMPTIRQAKESVKYQAATDTLRVFSPITLGRTGKSWAVVFSVPRSVVMAEANALGRSMSERLASDTWISIMVGLAVIAAAVTAMGFVAGGIAKPIKKLTTTLQAMAQGVAVAEIEGARRKDEIGDIARAVDAIRQLALRSAEQKARDDEAARIRQEEARKAMTQRIAETFETKMGGLVGRVGAGTDQLRQSADEMATLAQQSARQTETARAGATDASQSVQVVAAASEELFASIREINALIQRSGQISTDADRHAGATQGIVGSLSETANKIGSVIDIIRSIASQTNLLALNATIEAARAGEAGRGFAVVASEVKALANQTAQATDEISAQIAAMRSSAEDAVEAITSIRAVVGDIREAVTAVAGAVEQQSTATSEISRSAQGAAQGTHTVSDNVSLVQGAITRTDGAARQVADLAREMSSHAAELRDGVQAFVAELRAA</sequence>
<dbReference type="Gene3D" id="1.10.287.950">
    <property type="entry name" value="Methyl-accepting chemotaxis protein"/>
    <property type="match status" value="1"/>
</dbReference>
<dbReference type="GO" id="GO:0016020">
    <property type="term" value="C:membrane"/>
    <property type="evidence" value="ECO:0007669"/>
    <property type="project" value="InterPro"/>
</dbReference>
<dbReference type="Gene3D" id="3.30.450.20">
    <property type="entry name" value="PAS domain"/>
    <property type="match status" value="1"/>
</dbReference>
<keyword evidence="5" id="KW-1133">Transmembrane helix</keyword>
<keyword evidence="5" id="KW-0812">Transmembrane</keyword>
<dbReference type="Pfam" id="PF00672">
    <property type="entry name" value="HAMP"/>
    <property type="match status" value="1"/>
</dbReference>
<comment type="similarity">
    <text evidence="2">Belongs to the methyl-accepting chemotaxis (MCP) protein family.</text>
</comment>
<dbReference type="GO" id="GO:0007165">
    <property type="term" value="P:signal transduction"/>
    <property type="evidence" value="ECO:0007669"/>
    <property type="project" value="UniProtKB-KW"/>
</dbReference>
<name>A0A0N8GEU7_9HYPH</name>
<evidence type="ECO:0000256" key="5">
    <source>
        <dbReference type="SAM" id="Phobius"/>
    </source>
</evidence>
<evidence type="ECO:0000313" key="9">
    <source>
        <dbReference type="Proteomes" id="UP000048984"/>
    </source>
</evidence>
<dbReference type="EMBL" id="LJYW01000001">
    <property type="protein sequence ID" value="KPL52513.1"/>
    <property type="molecule type" value="Genomic_DNA"/>
</dbReference>
<organism evidence="8 9">
    <name type="scientific">Prosthecodimorpha hirschii</name>
    <dbReference type="NCBI Taxonomy" id="665126"/>
    <lineage>
        <taxon>Bacteria</taxon>
        <taxon>Pseudomonadati</taxon>
        <taxon>Pseudomonadota</taxon>
        <taxon>Alphaproteobacteria</taxon>
        <taxon>Hyphomicrobiales</taxon>
        <taxon>Ancalomicrobiaceae</taxon>
        <taxon>Prosthecodimorpha</taxon>
    </lineage>
</organism>
<dbReference type="SUPFAM" id="SSF58104">
    <property type="entry name" value="Methyl-accepting chemotaxis protein (MCP) signaling domain"/>
    <property type="match status" value="1"/>
</dbReference>
<reference evidence="8 9" key="1">
    <citation type="submission" date="2015-09" db="EMBL/GenBank/DDBJ databases">
        <authorList>
            <consortium name="Swine Surveillance"/>
        </authorList>
    </citation>
    <scope>NUCLEOTIDE SEQUENCE [LARGE SCALE GENOMIC DNA]</scope>
    <source>
        <strain evidence="8 9">16</strain>
    </source>
</reference>
<evidence type="ECO:0000256" key="1">
    <source>
        <dbReference type="ARBA" id="ARBA00023224"/>
    </source>
</evidence>
<dbReference type="PANTHER" id="PTHR32089:SF112">
    <property type="entry name" value="LYSOZYME-LIKE PROTEIN-RELATED"/>
    <property type="match status" value="1"/>
</dbReference>
<proteinExistence type="inferred from homology"/>
<evidence type="ECO:0000256" key="2">
    <source>
        <dbReference type="ARBA" id="ARBA00029447"/>
    </source>
</evidence>
<evidence type="ECO:0000259" key="6">
    <source>
        <dbReference type="PROSITE" id="PS50111"/>
    </source>
</evidence>
<accession>A0A0N8GEU7</accession>
<dbReference type="Pfam" id="PF22673">
    <property type="entry name" value="MCP-like_PDC_1"/>
    <property type="match status" value="1"/>
</dbReference>
<feature type="domain" description="HAMP" evidence="7">
    <location>
        <begin position="379"/>
        <end position="432"/>
    </location>
</feature>
<dbReference type="AlphaFoldDB" id="A0A0N8GEU7"/>
<protein>
    <recommendedName>
        <fullName evidence="10">Chemotaxis protein</fullName>
    </recommendedName>
</protein>
<dbReference type="CDD" id="cd12913">
    <property type="entry name" value="PDC1_MCP_like"/>
    <property type="match status" value="1"/>
</dbReference>
<dbReference type="Proteomes" id="UP000048984">
    <property type="component" value="Unassembled WGS sequence"/>
</dbReference>
<dbReference type="PROSITE" id="PS50111">
    <property type="entry name" value="CHEMOTAXIS_TRANSDUC_2"/>
    <property type="match status" value="1"/>
</dbReference>
<dbReference type="Gene3D" id="6.10.340.10">
    <property type="match status" value="1"/>
</dbReference>
<dbReference type="InterPro" id="IPR003660">
    <property type="entry name" value="HAMP_dom"/>
</dbReference>